<dbReference type="RefSeq" id="WP_284387273.1">
    <property type="nucleotide sequence ID" value="NZ_BSNG01000001.1"/>
</dbReference>
<reference evidence="3" key="2">
    <citation type="submission" date="2023-01" db="EMBL/GenBank/DDBJ databases">
        <title>Draft genome sequence of Devosia yakushimensis strain NBRC 103855.</title>
        <authorList>
            <person name="Sun Q."/>
            <person name="Mori K."/>
        </authorList>
    </citation>
    <scope>NUCLEOTIDE SEQUENCE</scope>
    <source>
        <strain evidence="3">NBRC 103855</strain>
    </source>
</reference>
<dbReference type="SUPFAM" id="SSF52172">
    <property type="entry name" value="CheY-like"/>
    <property type="match status" value="1"/>
</dbReference>
<name>A0ABQ5UCW8_9HYPH</name>
<comment type="caution">
    <text evidence="1">Lacks conserved residue(s) required for the propagation of feature annotation.</text>
</comment>
<dbReference type="SMART" id="SM00448">
    <property type="entry name" value="REC"/>
    <property type="match status" value="1"/>
</dbReference>
<evidence type="ECO:0000259" key="2">
    <source>
        <dbReference type="PROSITE" id="PS50110"/>
    </source>
</evidence>
<dbReference type="Pfam" id="PF00072">
    <property type="entry name" value="Response_reg"/>
    <property type="match status" value="1"/>
</dbReference>
<feature type="domain" description="Response regulatory" evidence="2">
    <location>
        <begin position="6"/>
        <end position="118"/>
    </location>
</feature>
<keyword evidence="4" id="KW-1185">Reference proteome</keyword>
<dbReference type="Proteomes" id="UP001161406">
    <property type="component" value="Unassembled WGS sequence"/>
</dbReference>
<dbReference type="EMBL" id="BSNG01000001">
    <property type="protein sequence ID" value="GLQ08381.1"/>
    <property type="molecule type" value="Genomic_DNA"/>
</dbReference>
<proteinExistence type="predicted"/>
<comment type="caution">
    <text evidence="3">The sequence shown here is derived from an EMBL/GenBank/DDBJ whole genome shotgun (WGS) entry which is preliminary data.</text>
</comment>
<sequence>MLSAQTILVVEEEFLIALDIQRVLEDHDVGQCVFARSIAEALALRERWSDYGLAIVELQANHADGLELLQGLKAAGLALVVTTADLSLRPGLSGLPDVGILIKPFPEAELVSAIKQALTSVPQNE</sequence>
<evidence type="ECO:0000313" key="3">
    <source>
        <dbReference type="EMBL" id="GLQ08381.1"/>
    </source>
</evidence>
<dbReference type="Gene3D" id="3.40.50.2300">
    <property type="match status" value="1"/>
</dbReference>
<accession>A0ABQ5UCW8</accession>
<dbReference type="InterPro" id="IPR011006">
    <property type="entry name" value="CheY-like_superfamily"/>
</dbReference>
<organism evidence="3 4">
    <name type="scientific">Devosia yakushimensis</name>
    <dbReference type="NCBI Taxonomy" id="470028"/>
    <lineage>
        <taxon>Bacteria</taxon>
        <taxon>Pseudomonadati</taxon>
        <taxon>Pseudomonadota</taxon>
        <taxon>Alphaproteobacteria</taxon>
        <taxon>Hyphomicrobiales</taxon>
        <taxon>Devosiaceae</taxon>
        <taxon>Devosia</taxon>
    </lineage>
</organism>
<reference evidence="3" key="1">
    <citation type="journal article" date="2014" name="Int. J. Syst. Evol. Microbiol.">
        <title>Complete genome of a new Firmicutes species belonging to the dominant human colonic microbiota ('Ruminococcus bicirculans') reveals two chromosomes and a selective capacity to utilize plant glucans.</title>
        <authorList>
            <consortium name="NISC Comparative Sequencing Program"/>
            <person name="Wegmann U."/>
            <person name="Louis P."/>
            <person name="Goesmann A."/>
            <person name="Henrissat B."/>
            <person name="Duncan S.H."/>
            <person name="Flint H.J."/>
        </authorList>
    </citation>
    <scope>NUCLEOTIDE SEQUENCE</scope>
    <source>
        <strain evidence="3">NBRC 103855</strain>
    </source>
</reference>
<dbReference type="PROSITE" id="PS50110">
    <property type="entry name" value="RESPONSE_REGULATORY"/>
    <property type="match status" value="1"/>
</dbReference>
<gene>
    <name evidence="3" type="ORF">GCM10007913_03130</name>
</gene>
<dbReference type="InterPro" id="IPR001789">
    <property type="entry name" value="Sig_transdc_resp-reg_receiver"/>
</dbReference>
<evidence type="ECO:0000256" key="1">
    <source>
        <dbReference type="PROSITE-ProRule" id="PRU00169"/>
    </source>
</evidence>
<evidence type="ECO:0000313" key="4">
    <source>
        <dbReference type="Proteomes" id="UP001161406"/>
    </source>
</evidence>
<protein>
    <recommendedName>
        <fullName evidence="2">Response regulatory domain-containing protein</fullName>
    </recommendedName>
</protein>